<reference evidence="7 8" key="1">
    <citation type="submission" date="2014-04" db="EMBL/GenBank/DDBJ databases">
        <authorList>
            <consortium name="DOE Joint Genome Institute"/>
            <person name="Kuo A."/>
            <person name="Tarkka M."/>
            <person name="Buscot F."/>
            <person name="Kohler A."/>
            <person name="Nagy L.G."/>
            <person name="Floudas D."/>
            <person name="Copeland A."/>
            <person name="Barry K.W."/>
            <person name="Cichocki N."/>
            <person name="Veneault-Fourrey C."/>
            <person name="LaButti K."/>
            <person name="Lindquist E.A."/>
            <person name="Lipzen A."/>
            <person name="Lundell T."/>
            <person name="Morin E."/>
            <person name="Murat C."/>
            <person name="Sun H."/>
            <person name="Tunlid A."/>
            <person name="Henrissat B."/>
            <person name="Grigoriev I.V."/>
            <person name="Hibbett D.S."/>
            <person name="Martin F."/>
            <person name="Nordberg H.P."/>
            <person name="Cantor M.N."/>
            <person name="Hua S.X."/>
        </authorList>
    </citation>
    <scope>NUCLEOTIDE SEQUENCE [LARGE SCALE GENOMIC DNA]</scope>
    <source>
        <strain evidence="7 8">F 1598</strain>
    </source>
</reference>
<keyword evidence="4 6" id="KW-0964">Secreted</keyword>
<dbReference type="GO" id="GO:0009277">
    <property type="term" value="C:fungal-type cell wall"/>
    <property type="evidence" value="ECO:0007669"/>
    <property type="project" value="InterPro"/>
</dbReference>
<evidence type="ECO:0000256" key="6">
    <source>
        <dbReference type="RuleBase" id="RU365009"/>
    </source>
</evidence>
<dbReference type="CDD" id="cd23507">
    <property type="entry name" value="hydrophobin_I"/>
    <property type="match status" value="1"/>
</dbReference>
<accession>A0A0C3FL90</accession>
<keyword evidence="5 6" id="KW-1015">Disulfide bond</keyword>
<dbReference type="Proteomes" id="UP000054166">
    <property type="component" value="Unassembled WGS sequence"/>
</dbReference>
<organism evidence="7 8">
    <name type="scientific">Piloderma croceum (strain F 1598)</name>
    <dbReference type="NCBI Taxonomy" id="765440"/>
    <lineage>
        <taxon>Eukaryota</taxon>
        <taxon>Fungi</taxon>
        <taxon>Dikarya</taxon>
        <taxon>Basidiomycota</taxon>
        <taxon>Agaricomycotina</taxon>
        <taxon>Agaricomycetes</taxon>
        <taxon>Agaricomycetidae</taxon>
        <taxon>Atheliales</taxon>
        <taxon>Atheliaceae</taxon>
        <taxon>Piloderma</taxon>
    </lineage>
</organism>
<dbReference type="GO" id="GO:0005199">
    <property type="term" value="F:structural constituent of cell wall"/>
    <property type="evidence" value="ECO:0007669"/>
    <property type="project" value="InterPro"/>
</dbReference>
<evidence type="ECO:0000256" key="2">
    <source>
        <dbReference type="ARBA" id="ARBA00010446"/>
    </source>
</evidence>
<dbReference type="EMBL" id="KN832986">
    <property type="protein sequence ID" value="KIM84790.1"/>
    <property type="molecule type" value="Genomic_DNA"/>
</dbReference>
<dbReference type="AlphaFoldDB" id="A0A0C3FL90"/>
<dbReference type="OrthoDB" id="4225815at2759"/>
<name>A0A0C3FL90_PILCF</name>
<comment type="subcellular location">
    <subcellularLocation>
        <location evidence="1 6">Secreted</location>
        <location evidence="1 6">Cell wall</location>
    </subcellularLocation>
</comment>
<dbReference type="STRING" id="765440.A0A0C3FL90"/>
<dbReference type="InterPro" id="IPR001338">
    <property type="entry name" value="Class_I_Hydrophobin"/>
</dbReference>
<keyword evidence="6" id="KW-0732">Signal</keyword>
<evidence type="ECO:0000256" key="1">
    <source>
        <dbReference type="ARBA" id="ARBA00004191"/>
    </source>
</evidence>
<sequence length="106" mass="10679">MLAKTVIAVSFAALAVAVPSGSHQCETSKQNCCKTVSEASDPDTNKLLGLLGVIADVQALVGINCTPITVIGTGSGCAESQSPVCCNKNEFNGLVNLGCSPLNIGV</sequence>
<dbReference type="HOGENOM" id="CLU_105134_2_0_1"/>
<dbReference type="SMART" id="SM00075">
    <property type="entry name" value="HYDRO"/>
    <property type="match status" value="1"/>
</dbReference>
<gene>
    <name evidence="7" type="ORF">PILCRDRAFT_369233</name>
</gene>
<evidence type="ECO:0000256" key="5">
    <source>
        <dbReference type="ARBA" id="ARBA00023157"/>
    </source>
</evidence>
<evidence type="ECO:0000313" key="7">
    <source>
        <dbReference type="EMBL" id="KIM84790.1"/>
    </source>
</evidence>
<dbReference type="InParanoid" id="A0A0C3FL90"/>
<comment type="similarity">
    <text evidence="2 6">Belongs to the fungal hydrophobin family.</text>
</comment>
<protein>
    <recommendedName>
        <fullName evidence="6">Hydrophobin</fullName>
    </recommendedName>
</protein>
<evidence type="ECO:0000313" key="8">
    <source>
        <dbReference type="Proteomes" id="UP000054166"/>
    </source>
</evidence>
<dbReference type="Pfam" id="PF01185">
    <property type="entry name" value="Hydrophobin"/>
    <property type="match status" value="1"/>
</dbReference>
<reference evidence="8" key="2">
    <citation type="submission" date="2015-01" db="EMBL/GenBank/DDBJ databases">
        <title>Evolutionary Origins and Diversification of the Mycorrhizal Mutualists.</title>
        <authorList>
            <consortium name="DOE Joint Genome Institute"/>
            <consortium name="Mycorrhizal Genomics Consortium"/>
            <person name="Kohler A."/>
            <person name="Kuo A."/>
            <person name="Nagy L.G."/>
            <person name="Floudas D."/>
            <person name="Copeland A."/>
            <person name="Barry K.W."/>
            <person name="Cichocki N."/>
            <person name="Veneault-Fourrey C."/>
            <person name="LaButti K."/>
            <person name="Lindquist E.A."/>
            <person name="Lipzen A."/>
            <person name="Lundell T."/>
            <person name="Morin E."/>
            <person name="Murat C."/>
            <person name="Riley R."/>
            <person name="Ohm R."/>
            <person name="Sun H."/>
            <person name="Tunlid A."/>
            <person name="Henrissat B."/>
            <person name="Grigoriev I.V."/>
            <person name="Hibbett D.S."/>
            <person name="Martin F."/>
        </authorList>
    </citation>
    <scope>NUCLEOTIDE SEQUENCE [LARGE SCALE GENOMIC DNA]</scope>
    <source>
        <strain evidence="8">F 1598</strain>
    </source>
</reference>
<keyword evidence="3 6" id="KW-0134">Cell wall</keyword>
<feature type="chain" id="PRO_5013987235" description="Hydrophobin" evidence="6">
    <location>
        <begin position="18"/>
        <end position="106"/>
    </location>
</feature>
<keyword evidence="8" id="KW-1185">Reference proteome</keyword>
<feature type="signal peptide" evidence="6">
    <location>
        <begin position="1"/>
        <end position="17"/>
    </location>
</feature>
<evidence type="ECO:0000256" key="3">
    <source>
        <dbReference type="ARBA" id="ARBA00022512"/>
    </source>
</evidence>
<evidence type="ECO:0000256" key="4">
    <source>
        <dbReference type="ARBA" id="ARBA00022525"/>
    </source>
</evidence>
<proteinExistence type="inferred from homology"/>